<keyword evidence="7" id="KW-0175">Coiled coil</keyword>
<keyword evidence="4 6" id="KW-0802">TPR repeat</keyword>
<dbReference type="STRING" id="1416779.SAMN05444409_0233"/>
<evidence type="ECO:0000256" key="8">
    <source>
        <dbReference type="SAM" id="Phobius"/>
    </source>
</evidence>
<evidence type="ECO:0000256" key="2">
    <source>
        <dbReference type="ARBA" id="ARBA00022490"/>
    </source>
</evidence>
<feature type="transmembrane region" description="Helical" evidence="8">
    <location>
        <begin position="365"/>
        <end position="387"/>
    </location>
</feature>
<keyword evidence="8" id="KW-1133">Transmembrane helix</keyword>
<dbReference type="PROSITE" id="PS50005">
    <property type="entry name" value="TPR"/>
    <property type="match status" value="2"/>
</dbReference>
<keyword evidence="2" id="KW-0963">Cytoplasm</keyword>
<dbReference type="Proteomes" id="UP000185207">
    <property type="component" value="Unassembled WGS sequence"/>
</dbReference>
<dbReference type="Pfam" id="PF13424">
    <property type="entry name" value="TPR_12"/>
    <property type="match status" value="1"/>
</dbReference>
<dbReference type="InterPro" id="IPR011990">
    <property type="entry name" value="TPR-like_helical_dom_sf"/>
</dbReference>
<evidence type="ECO:0000313" key="9">
    <source>
        <dbReference type="EMBL" id="SIN77129.1"/>
    </source>
</evidence>
<dbReference type="PANTHER" id="PTHR46630">
    <property type="entry name" value="TETRATRICOPEPTIDE REPEAT PROTEIN 29"/>
    <property type="match status" value="1"/>
</dbReference>
<keyword evidence="10" id="KW-1185">Reference proteome</keyword>
<evidence type="ECO:0000256" key="1">
    <source>
        <dbReference type="ARBA" id="ARBA00004496"/>
    </source>
</evidence>
<dbReference type="PANTHER" id="PTHR46630:SF1">
    <property type="entry name" value="TETRATRICOPEPTIDE REPEAT PROTEIN 29"/>
    <property type="match status" value="1"/>
</dbReference>
<dbReference type="InterPro" id="IPR019734">
    <property type="entry name" value="TPR_rpt"/>
</dbReference>
<organism evidence="9 10">
    <name type="scientific">Epilithonimonas zeae</name>
    <dbReference type="NCBI Taxonomy" id="1416779"/>
    <lineage>
        <taxon>Bacteria</taxon>
        <taxon>Pseudomonadati</taxon>
        <taxon>Bacteroidota</taxon>
        <taxon>Flavobacteriia</taxon>
        <taxon>Flavobacteriales</taxon>
        <taxon>Weeksellaceae</taxon>
        <taxon>Chryseobacterium group</taxon>
        <taxon>Epilithonimonas</taxon>
    </lineage>
</organism>
<comment type="similarity">
    <text evidence="5">Belongs to the Rap family.</text>
</comment>
<dbReference type="GO" id="GO:0006355">
    <property type="term" value="P:regulation of DNA-templated transcription"/>
    <property type="evidence" value="ECO:0007669"/>
    <property type="project" value="InterPro"/>
</dbReference>
<dbReference type="Gene3D" id="1.25.40.10">
    <property type="entry name" value="Tetratricopeptide repeat domain"/>
    <property type="match status" value="2"/>
</dbReference>
<keyword evidence="3" id="KW-0677">Repeat</keyword>
<evidence type="ECO:0000256" key="7">
    <source>
        <dbReference type="SAM" id="Coils"/>
    </source>
</evidence>
<dbReference type="InterPro" id="IPR016032">
    <property type="entry name" value="Sig_transdc_resp-reg_C-effctor"/>
</dbReference>
<gene>
    <name evidence="9" type="ORF">SAMN05444409_0233</name>
</gene>
<accession>A0A1N6E284</accession>
<sequence>MTTSRILQYFRYFGGNVCFFNIFAFALDAVDFQKKLLILSFLFSFLSESDAQQYTPQQVDQLIAKTFKIADRNEALKISNKTYQISADIDYYQGKAKSLKADISSYLGLGEQEKALKSADKLYEIAKKEGDDYHCTQAYIAKAIAYAYLGFFEKAIKTNEKAEELCKKIKINDDLYSSLGQIYNGKAEILNLQYTDPQKTLRYDLQSIEYFKKIKDKTKRNNWLSAQYSSLGVIYIDLEDYKPAIYYSRKAYELGKLENDSINQAFGLFGLGNAYLEMKQNDSSIHYYKQALPIFEKANDIYRLQYIYDDLGLIYEQMGDDKIYSYYTKKSRELNEIIRKKEKLETDKVSQNILEEEKKNWYQNLYIFIGSIIFLAVVFFFFTVKYFKSYKEEKEQKENIEDDLIEKEEELNHLELKVNDAFAELLELAKSNDSSFLSRFKEVYPFFYNKLITNYPELTTGQLQFCALLKLNFTTKEIAHYNNISVRSVETRKNRLRKQLDISSEIDLNKWMMDF</sequence>
<proteinExistence type="inferred from homology"/>
<feature type="transmembrane region" description="Helical" evidence="8">
    <location>
        <begin position="12"/>
        <end position="30"/>
    </location>
</feature>
<dbReference type="SMART" id="SM00028">
    <property type="entry name" value="TPR"/>
    <property type="match status" value="4"/>
</dbReference>
<feature type="repeat" description="TPR" evidence="6">
    <location>
        <begin position="225"/>
        <end position="258"/>
    </location>
</feature>
<dbReference type="EMBL" id="FSRK01000001">
    <property type="protein sequence ID" value="SIN77129.1"/>
    <property type="molecule type" value="Genomic_DNA"/>
</dbReference>
<feature type="repeat" description="TPR" evidence="6">
    <location>
        <begin position="265"/>
        <end position="298"/>
    </location>
</feature>
<reference evidence="10" key="1">
    <citation type="submission" date="2016-11" db="EMBL/GenBank/DDBJ databases">
        <authorList>
            <person name="Varghese N."/>
            <person name="Submissions S."/>
        </authorList>
    </citation>
    <scope>NUCLEOTIDE SEQUENCE [LARGE SCALE GENOMIC DNA]</scope>
    <source>
        <strain evidence="10">DSM 27623</strain>
    </source>
</reference>
<keyword evidence="8" id="KW-0812">Transmembrane</keyword>
<dbReference type="InterPro" id="IPR051476">
    <property type="entry name" value="Bac_ResReg_Asp_Phosphatase"/>
</dbReference>
<feature type="coiled-coil region" evidence="7">
    <location>
        <begin position="387"/>
        <end position="424"/>
    </location>
</feature>
<dbReference type="AlphaFoldDB" id="A0A1N6E284"/>
<feature type="coiled-coil region" evidence="7">
    <location>
        <begin position="109"/>
        <end position="172"/>
    </location>
</feature>
<comment type="subcellular location">
    <subcellularLocation>
        <location evidence="1">Cytoplasm</location>
    </subcellularLocation>
</comment>
<evidence type="ECO:0000256" key="3">
    <source>
        <dbReference type="ARBA" id="ARBA00022737"/>
    </source>
</evidence>
<dbReference type="InterPro" id="IPR036388">
    <property type="entry name" value="WH-like_DNA-bd_sf"/>
</dbReference>
<evidence type="ECO:0000313" key="10">
    <source>
        <dbReference type="Proteomes" id="UP000185207"/>
    </source>
</evidence>
<dbReference type="GO" id="GO:0003677">
    <property type="term" value="F:DNA binding"/>
    <property type="evidence" value="ECO:0007669"/>
    <property type="project" value="InterPro"/>
</dbReference>
<keyword evidence="8" id="KW-0472">Membrane</keyword>
<protein>
    <submittedName>
        <fullName evidence="9">Tetratricopeptide repeat-containing protein</fullName>
    </submittedName>
</protein>
<dbReference type="SUPFAM" id="SSF46894">
    <property type="entry name" value="C-terminal effector domain of the bipartite response regulators"/>
    <property type="match status" value="1"/>
</dbReference>
<dbReference type="GO" id="GO:0005737">
    <property type="term" value="C:cytoplasm"/>
    <property type="evidence" value="ECO:0007669"/>
    <property type="project" value="UniProtKB-SubCell"/>
</dbReference>
<name>A0A1N6E284_9FLAO</name>
<dbReference type="SUPFAM" id="SSF48452">
    <property type="entry name" value="TPR-like"/>
    <property type="match status" value="2"/>
</dbReference>
<evidence type="ECO:0000256" key="5">
    <source>
        <dbReference type="ARBA" id="ARBA00038253"/>
    </source>
</evidence>
<evidence type="ECO:0000256" key="6">
    <source>
        <dbReference type="PROSITE-ProRule" id="PRU00339"/>
    </source>
</evidence>
<evidence type="ECO:0000256" key="4">
    <source>
        <dbReference type="ARBA" id="ARBA00022803"/>
    </source>
</evidence>
<dbReference type="Gene3D" id="1.10.10.10">
    <property type="entry name" value="Winged helix-like DNA-binding domain superfamily/Winged helix DNA-binding domain"/>
    <property type="match status" value="1"/>
</dbReference>